<accession>A0A3N0DU14</accession>
<feature type="domain" description="DUF4349" evidence="4">
    <location>
        <begin position="121"/>
        <end position="332"/>
    </location>
</feature>
<dbReference type="InterPro" id="IPR025645">
    <property type="entry name" value="DUF4349"/>
</dbReference>
<gene>
    <name evidence="5" type="ORF">EFL95_08810</name>
</gene>
<protein>
    <submittedName>
        <fullName evidence="5">DUF4349 domain-containing protein</fullName>
    </submittedName>
</protein>
<evidence type="ECO:0000313" key="6">
    <source>
        <dbReference type="Proteomes" id="UP000277094"/>
    </source>
</evidence>
<dbReference type="RefSeq" id="WP_123233627.1">
    <property type="nucleotide sequence ID" value="NZ_RJSG01000002.1"/>
</dbReference>
<evidence type="ECO:0000313" key="5">
    <source>
        <dbReference type="EMBL" id="RNL79125.1"/>
    </source>
</evidence>
<evidence type="ECO:0000256" key="1">
    <source>
        <dbReference type="SAM" id="MobiDB-lite"/>
    </source>
</evidence>
<feature type="transmembrane region" description="Helical" evidence="2">
    <location>
        <begin position="311"/>
        <end position="333"/>
    </location>
</feature>
<keyword evidence="2" id="KW-1133">Transmembrane helix</keyword>
<dbReference type="OrthoDB" id="186919at2"/>
<proteinExistence type="predicted"/>
<dbReference type="Pfam" id="PF14257">
    <property type="entry name" value="DUF4349"/>
    <property type="match status" value="1"/>
</dbReference>
<comment type="caution">
    <text evidence="5">The sequence shown here is derived from an EMBL/GenBank/DDBJ whole genome shotgun (WGS) entry which is preliminary data.</text>
</comment>
<dbReference type="PROSITE" id="PS51257">
    <property type="entry name" value="PROKAR_LIPOPROTEIN"/>
    <property type="match status" value="1"/>
</dbReference>
<feature type="region of interest" description="Disordered" evidence="1">
    <location>
        <begin position="26"/>
        <end position="120"/>
    </location>
</feature>
<keyword evidence="2" id="KW-0812">Transmembrane</keyword>
<feature type="chain" id="PRO_5038358863" evidence="3">
    <location>
        <begin position="23"/>
        <end position="351"/>
    </location>
</feature>
<feature type="signal peptide" evidence="3">
    <location>
        <begin position="1"/>
        <end position="22"/>
    </location>
</feature>
<feature type="compositionally biased region" description="Low complexity" evidence="1">
    <location>
        <begin position="90"/>
        <end position="108"/>
    </location>
</feature>
<keyword evidence="6" id="KW-1185">Reference proteome</keyword>
<sequence length="351" mass="36670">MTTSLKKTLIASLVVPAIALTAACTSGSNNDKSASPASSAKSDTGSSGGSSAQAPVPAEPPVDGITEASGDSGVTKDFSTSAQSLSRSNALAPEAASADAAGTDAADNAPDKTSPEVESASVISKGQISLHSKDIDAARFDLQKLLDTLNGTIDDEQSNANKAGKTIRQRLVLRVPSKYFSKAMDGISKLDGVKLVSRSRSSEDVTTQVIDNRTRIRTQRASIARIQALLAQASNLNQVISIESQLSRRQAQLDSLEAQQKYLADQTSMSTINVYLTVPSTKHAASHKKDHDFFSGLRSGWDHLGSSTNAVLTGIGAVLPFGVLAALVGFPAWGVWRRRTPKPVAEAAPAA</sequence>
<reference evidence="5 6" key="1">
    <citation type="submission" date="2018-11" db="EMBL/GenBank/DDBJ databases">
        <authorList>
            <person name="Li F."/>
        </authorList>
    </citation>
    <scope>NUCLEOTIDE SEQUENCE [LARGE SCALE GENOMIC DNA]</scope>
    <source>
        <strain evidence="5 6">KIS18-7</strain>
    </source>
</reference>
<dbReference type="AlphaFoldDB" id="A0A3N0DU14"/>
<keyword evidence="3" id="KW-0732">Signal</keyword>
<dbReference type="EMBL" id="RJSG01000002">
    <property type="protein sequence ID" value="RNL79125.1"/>
    <property type="molecule type" value="Genomic_DNA"/>
</dbReference>
<keyword evidence="2" id="KW-0472">Membrane</keyword>
<evidence type="ECO:0000259" key="4">
    <source>
        <dbReference type="Pfam" id="PF14257"/>
    </source>
</evidence>
<feature type="compositionally biased region" description="Low complexity" evidence="1">
    <location>
        <begin position="28"/>
        <end position="43"/>
    </location>
</feature>
<evidence type="ECO:0000256" key="2">
    <source>
        <dbReference type="SAM" id="Phobius"/>
    </source>
</evidence>
<dbReference type="Proteomes" id="UP000277094">
    <property type="component" value="Unassembled WGS sequence"/>
</dbReference>
<evidence type="ECO:0000256" key="3">
    <source>
        <dbReference type="SAM" id="SignalP"/>
    </source>
</evidence>
<feature type="compositionally biased region" description="Polar residues" evidence="1">
    <location>
        <begin position="77"/>
        <end position="89"/>
    </location>
</feature>
<organism evidence="5 6">
    <name type="scientific">Nocardioides marmorisolisilvae</name>
    <dbReference type="NCBI Taxonomy" id="1542737"/>
    <lineage>
        <taxon>Bacteria</taxon>
        <taxon>Bacillati</taxon>
        <taxon>Actinomycetota</taxon>
        <taxon>Actinomycetes</taxon>
        <taxon>Propionibacteriales</taxon>
        <taxon>Nocardioidaceae</taxon>
        <taxon>Nocardioides</taxon>
    </lineage>
</organism>
<name>A0A3N0DU14_9ACTN</name>